<comment type="caution">
    <text evidence="1">The sequence shown here is derived from an EMBL/GenBank/DDBJ whole genome shotgun (WGS) entry which is preliminary data.</text>
</comment>
<evidence type="ECO:0000313" key="1">
    <source>
        <dbReference type="EMBL" id="GEL98993.1"/>
    </source>
</evidence>
<organism evidence="1 2">
    <name type="scientific">Cellulomonas terrae</name>
    <dbReference type="NCBI Taxonomy" id="311234"/>
    <lineage>
        <taxon>Bacteria</taxon>
        <taxon>Bacillati</taxon>
        <taxon>Actinomycetota</taxon>
        <taxon>Actinomycetes</taxon>
        <taxon>Micrococcales</taxon>
        <taxon>Cellulomonadaceae</taxon>
        <taxon>Cellulomonas</taxon>
    </lineage>
</organism>
<reference evidence="1 2" key="1">
    <citation type="submission" date="2019-07" db="EMBL/GenBank/DDBJ databases">
        <title>Whole genome shotgun sequence of Cellulomonas terrae NBRC 100819.</title>
        <authorList>
            <person name="Hosoyama A."/>
            <person name="Uohara A."/>
            <person name="Ohji S."/>
            <person name="Ichikawa N."/>
        </authorList>
    </citation>
    <scope>NUCLEOTIDE SEQUENCE [LARGE SCALE GENOMIC DNA]</scope>
    <source>
        <strain evidence="1 2">NBRC 100819</strain>
    </source>
</reference>
<dbReference type="Proteomes" id="UP000321049">
    <property type="component" value="Unassembled WGS sequence"/>
</dbReference>
<dbReference type="OrthoDB" id="2084645at2"/>
<dbReference type="Pfam" id="PF20218">
    <property type="entry name" value="DUF6578"/>
    <property type="match status" value="1"/>
</dbReference>
<accession>A0A511JN43</accession>
<dbReference type="RefSeq" id="WP_146846667.1">
    <property type="nucleotide sequence ID" value="NZ_BJWH01000013.1"/>
</dbReference>
<protein>
    <submittedName>
        <fullName evidence="1">Uncharacterized protein</fullName>
    </submittedName>
</protein>
<name>A0A511JN43_9CELL</name>
<proteinExistence type="predicted"/>
<gene>
    <name evidence="1" type="ORF">CTE05_25400</name>
</gene>
<evidence type="ECO:0000313" key="2">
    <source>
        <dbReference type="Proteomes" id="UP000321049"/>
    </source>
</evidence>
<dbReference type="AlphaFoldDB" id="A0A511JN43"/>
<dbReference type="EMBL" id="BJWH01000013">
    <property type="protein sequence ID" value="GEL98993.1"/>
    <property type="molecule type" value="Genomic_DNA"/>
</dbReference>
<sequence>MDLLVWYSSWQLQCCGDVFGVGDWVAWDCRETDLDWLESALGPEVAGRISWAEEHHDVLPDGHPVARGTVVEIQAAFCRFALGADQRVSYPVPGTTVLRQVTHADGTEHDPSGARFLGYVVEVAVQPEHD</sequence>
<dbReference type="InterPro" id="IPR046485">
    <property type="entry name" value="DUF6578"/>
</dbReference>
<keyword evidence="2" id="KW-1185">Reference proteome</keyword>